<keyword evidence="2" id="KW-0689">Ribosomal protein</keyword>
<dbReference type="Pfam" id="PF17070">
    <property type="entry name" value="Thx"/>
    <property type="match status" value="1"/>
</dbReference>
<comment type="caution">
    <text evidence="5">The sequence shown here is derived from an EMBL/GenBank/DDBJ whole genome shotgun (WGS) entry which is preliminary data.</text>
</comment>
<evidence type="ECO:0000313" key="6">
    <source>
        <dbReference type="Proteomes" id="UP000028349"/>
    </source>
</evidence>
<dbReference type="InterPro" id="IPR031414">
    <property type="entry name" value="Ribosomal_bTHX"/>
</dbReference>
<protein>
    <recommendedName>
        <fullName evidence="7">30S ribosomal protein THX</fullName>
    </recommendedName>
</protein>
<accession>A0ABR4TWT3</accession>
<proteinExistence type="inferred from homology"/>
<dbReference type="NCBIfam" id="TIGR04560">
    <property type="entry name" value="ribo_THX"/>
    <property type="match status" value="1"/>
</dbReference>
<evidence type="ECO:0000256" key="2">
    <source>
        <dbReference type="ARBA" id="ARBA00022980"/>
    </source>
</evidence>
<dbReference type="Proteomes" id="UP000028349">
    <property type="component" value="Unassembled WGS sequence"/>
</dbReference>
<evidence type="ECO:0000313" key="5">
    <source>
        <dbReference type="EMBL" id="KEY18416.1"/>
    </source>
</evidence>
<evidence type="ECO:0000256" key="4">
    <source>
        <dbReference type="SAM" id="MobiDB-lite"/>
    </source>
</evidence>
<evidence type="ECO:0000256" key="1">
    <source>
        <dbReference type="ARBA" id="ARBA00010834"/>
    </source>
</evidence>
<reference evidence="5 6" key="1">
    <citation type="submission" date="2014-07" db="EMBL/GenBank/DDBJ databases">
        <authorList>
            <person name="Pisani N.G."/>
            <person name="Newman J.D."/>
        </authorList>
    </citation>
    <scope>NUCLEOTIDE SEQUENCE [LARGE SCALE GENOMIC DNA]</scope>
    <source>
        <strain evidence="5 6">LMG 24720</strain>
    </source>
</reference>
<gene>
    <name evidence="5" type="ORF">HY04_07830</name>
</gene>
<keyword evidence="6" id="KW-1185">Reference proteome</keyword>
<name>A0ABR4TWT3_9FLAO</name>
<dbReference type="EMBL" id="JPEP01000002">
    <property type="protein sequence ID" value="KEY18416.1"/>
    <property type="molecule type" value="Genomic_DNA"/>
</dbReference>
<sequence length="122" mass="13665">MLKPTLKNYFIMGKGDKKSKRGKIIAGSYGKKRPKKASSINHVPVTVLDEDDKKASKEKVRKEVGYPTDKSENAEVEKKPKATPKPKAEKKEDTAEAKPKAEKTADKEEAKPKEEKPKKTED</sequence>
<comment type="similarity">
    <text evidence="1">Belongs to the bacterial ribosomal protein bTHX family.</text>
</comment>
<evidence type="ECO:0000256" key="3">
    <source>
        <dbReference type="ARBA" id="ARBA00023274"/>
    </source>
</evidence>
<keyword evidence="3" id="KW-0687">Ribonucleoprotein</keyword>
<feature type="compositionally biased region" description="Basic and acidic residues" evidence="4">
    <location>
        <begin position="51"/>
        <end position="122"/>
    </location>
</feature>
<dbReference type="InterPro" id="IPR030826">
    <property type="entry name" value="Ribosomal_bTHX/bTHXc/bTHXm"/>
</dbReference>
<organism evidence="5 6">
    <name type="scientific">Kaistella antarctica</name>
    <dbReference type="NCBI Taxonomy" id="266748"/>
    <lineage>
        <taxon>Bacteria</taxon>
        <taxon>Pseudomonadati</taxon>
        <taxon>Bacteroidota</taxon>
        <taxon>Flavobacteriia</taxon>
        <taxon>Flavobacteriales</taxon>
        <taxon>Weeksellaceae</taxon>
        <taxon>Chryseobacterium group</taxon>
        <taxon>Kaistella</taxon>
    </lineage>
</organism>
<feature type="region of interest" description="Disordered" evidence="4">
    <location>
        <begin position="1"/>
        <end position="122"/>
    </location>
</feature>
<evidence type="ECO:0008006" key="7">
    <source>
        <dbReference type="Google" id="ProtNLM"/>
    </source>
</evidence>